<dbReference type="GO" id="GO:0052621">
    <property type="term" value="F:diguanylate cyclase activity"/>
    <property type="evidence" value="ECO:0007669"/>
    <property type="project" value="UniProtKB-EC"/>
</dbReference>
<dbReference type="InterPro" id="IPR035919">
    <property type="entry name" value="EAL_sf"/>
</dbReference>
<dbReference type="Proteomes" id="UP000184550">
    <property type="component" value="Unassembled WGS sequence"/>
</dbReference>
<evidence type="ECO:0000256" key="1">
    <source>
        <dbReference type="SAM" id="Phobius"/>
    </source>
</evidence>
<evidence type="ECO:0000259" key="3">
    <source>
        <dbReference type="PROSITE" id="PS50883"/>
    </source>
</evidence>
<evidence type="ECO:0000313" key="6">
    <source>
        <dbReference type="Proteomes" id="UP000184550"/>
    </source>
</evidence>
<dbReference type="InterPro" id="IPR035965">
    <property type="entry name" value="PAS-like_dom_sf"/>
</dbReference>
<feature type="domain" description="GGDEF" evidence="4">
    <location>
        <begin position="231"/>
        <end position="364"/>
    </location>
</feature>
<dbReference type="Gene3D" id="3.30.70.270">
    <property type="match status" value="1"/>
</dbReference>
<dbReference type="PROSITE" id="PS50883">
    <property type="entry name" value="EAL"/>
    <property type="match status" value="1"/>
</dbReference>
<evidence type="ECO:0000313" key="5">
    <source>
        <dbReference type="EMBL" id="VXD23585.1"/>
    </source>
</evidence>
<dbReference type="SMART" id="SM00267">
    <property type="entry name" value="GGDEF"/>
    <property type="match status" value="1"/>
</dbReference>
<feature type="transmembrane region" description="Helical" evidence="1">
    <location>
        <begin position="17"/>
        <end position="38"/>
    </location>
</feature>
<dbReference type="SUPFAM" id="SSF55785">
    <property type="entry name" value="PYP-like sensor domain (PAS domain)"/>
    <property type="match status" value="1"/>
</dbReference>
<dbReference type="CDD" id="cd01949">
    <property type="entry name" value="GGDEF"/>
    <property type="match status" value="1"/>
</dbReference>
<dbReference type="RefSeq" id="WP_083625599.1">
    <property type="nucleotide sequence ID" value="NZ_LR734879.1"/>
</dbReference>
<proteinExistence type="predicted"/>
<gene>
    <name evidence="5" type="ORF">PL8927_780181</name>
</gene>
<dbReference type="Pfam" id="PF00563">
    <property type="entry name" value="EAL"/>
    <property type="match status" value="1"/>
</dbReference>
<keyword evidence="1" id="KW-0472">Membrane</keyword>
<keyword evidence="1" id="KW-0812">Transmembrane</keyword>
<keyword evidence="6" id="KW-1185">Reference proteome</keyword>
<dbReference type="InterPro" id="IPR000014">
    <property type="entry name" value="PAS"/>
</dbReference>
<dbReference type="EMBL" id="CZCU02000155">
    <property type="protein sequence ID" value="VXD23585.1"/>
    <property type="molecule type" value="Genomic_DNA"/>
</dbReference>
<dbReference type="FunFam" id="3.20.20.450:FF:000001">
    <property type="entry name" value="Cyclic di-GMP phosphodiesterase yahA"/>
    <property type="match status" value="1"/>
</dbReference>
<organism evidence="5 6">
    <name type="scientific">Planktothrix serta PCC 8927</name>
    <dbReference type="NCBI Taxonomy" id="671068"/>
    <lineage>
        <taxon>Bacteria</taxon>
        <taxon>Bacillati</taxon>
        <taxon>Cyanobacteriota</taxon>
        <taxon>Cyanophyceae</taxon>
        <taxon>Oscillatoriophycideae</taxon>
        <taxon>Oscillatoriales</taxon>
        <taxon>Microcoleaceae</taxon>
        <taxon>Planktothrix</taxon>
    </lineage>
</organism>
<dbReference type="SUPFAM" id="SSF141868">
    <property type="entry name" value="EAL domain-like"/>
    <property type="match status" value="1"/>
</dbReference>
<dbReference type="InterPro" id="IPR029787">
    <property type="entry name" value="Nucleotide_cyclase"/>
</dbReference>
<keyword evidence="5" id="KW-0808">Transferase</keyword>
<dbReference type="SMART" id="SM00091">
    <property type="entry name" value="PAS"/>
    <property type="match status" value="1"/>
</dbReference>
<keyword evidence="5" id="KW-0548">Nucleotidyltransferase</keyword>
<dbReference type="SMART" id="SM00052">
    <property type="entry name" value="EAL"/>
    <property type="match status" value="1"/>
</dbReference>
<dbReference type="GO" id="GO:0071111">
    <property type="term" value="F:cyclic-guanylate-specific phosphodiesterase activity"/>
    <property type="evidence" value="ECO:0007669"/>
    <property type="project" value="InterPro"/>
</dbReference>
<keyword evidence="1" id="KW-1133">Transmembrane helix</keyword>
<dbReference type="InterPro" id="IPR050706">
    <property type="entry name" value="Cyclic-di-GMP_PDE-like"/>
</dbReference>
<dbReference type="InterPro" id="IPR043128">
    <property type="entry name" value="Rev_trsase/Diguanyl_cyclase"/>
</dbReference>
<dbReference type="PANTHER" id="PTHR33121">
    <property type="entry name" value="CYCLIC DI-GMP PHOSPHODIESTERASE PDEF"/>
    <property type="match status" value="1"/>
</dbReference>
<dbReference type="InterPro" id="IPR001633">
    <property type="entry name" value="EAL_dom"/>
</dbReference>
<dbReference type="Gene3D" id="3.20.20.450">
    <property type="entry name" value="EAL domain"/>
    <property type="match status" value="1"/>
</dbReference>
<feature type="domain" description="PAS" evidence="2">
    <location>
        <begin position="77"/>
        <end position="138"/>
    </location>
</feature>
<feature type="transmembrane region" description="Helical" evidence="1">
    <location>
        <begin position="50"/>
        <end position="67"/>
    </location>
</feature>
<dbReference type="NCBIfam" id="TIGR00254">
    <property type="entry name" value="GGDEF"/>
    <property type="match status" value="1"/>
</dbReference>
<evidence type="ECO:0000259" key="2">
    <source>
        <dbReference type="PROSITE" id="PS50112"/>
    </source>
</evidence>
<dbReference type="Pfam" id="PF00990">
    <property type="entry name" value="GGDEF"/>
    <property type="match status" value="1"/>
</dbReference>
<dbReference type="OrthoDB" id="442691at2"/>
<dbReference type="Gene3D" id="3.30.450.20">
    <property type="entry name" value="PAS domain"/>
    <property type="match status" value="1"/>
</dbReference>
<comment type="caution">
    <text evidence="5">The sequence shown here is derived from an EMBL/GenBank/DDBJ whole genome shotgun (WGS) entry which is preliminary data.</text>
</comment>
<dbReference type="AlphaFoldDB" id="A0A7Z9E518"/>
<dbReference type="PROSITE" id="PS50887">
    <property type="entry name" value="GGDEF"/>
    <property type="match status" value="1"/>
</dbReference>
<sequence>MKYWQKWLLNPSHQIPLIYGIIGGLWIAFSDHLLALLANYPHSITLLQTVKGWFFILITSLLLYYLIRRETQRLQLSEKRYRDLFLSHPQPIWVYDLKTLKFLAVNDAAIAHYGYSETEFLRMTISDLCPPEVSESLQVLITSDAGGIEPENLFKHRQKDGTLIDVEIRSHPLQWKNRLAKVILAQDITIRLQAERQLERYAFQDFLTGLANRSQLVYCLNHCLESSTTDQNFALIYINLYPLKTLRYSWGHGLAEQLLIEVSHRLKRCVTVQDIVARVDSEDFAILIPDFININNLNSQINQIKHQFLTPFNLNGTNLSSAISMGVVCREFNWENPEQYLQAADIALHYAKKQGKNATLFYHPQMLETITQRGALETDLQQAITHNHLRLHYQPIIHLNTGNLIGFEALVRWQHPTKGLIPPAQFIPIAEETELIIPLGRWVLEQACQDLFKLQKQYPHLSMSVNLSEVQLHYPPLLEEIDSIILSNGLAFGSLKLEVTETSLMESSANCITILTQLKNRGIKILIDDFGTGYSSLSYLQNLPIDTLKIDRSFVKNLESQGKDLEITKTIVNLAKCLNLDIIAEGIETSVQKEILQSLGCEAGQGYLFSPPLNWAGITTFLSS</sequence>
<dbReference type="CDD" id="cd00130">
    <property type="entry name" value="PAS"/>
    <property type="match status" value="1"/>
</dbReference>
<dbReference type="Pfam" id="PF13426">
    <property type="entry name" value="PAS_9"/>
    <property type="match status" value="1"/>
</dbReference>
<dbReference type="EC" id="2.7.7.65" evidence="5"/>
<feature type="domain" description="EAL" evidence="3">
    <location>
        <begin position="373"/>
        <end position="624"/>
    </location>
</feature>
<name>A0A7Z9E518_9CYAN</name>
<dbReference type="NCBIfam" id="TIGR00229">
    <property type="entry name" value="sensory_box"/>
    <property type="match status" value="1"/>
</dbReference>
<dbReference type="PROSITE" id="PS50112">
    <property type="entry name" value="PAS"/>
    <property type="match status" value="1"/>
</dbReference>
<evidence type="ECO:0000259" key="4">
    <source>
        <dbReference type="PROSITE" id="PS50887"/>
    </source>
</evidence>
<accession>A0A7Z9E518</accession>
<reference evidence="5" key="1">
    <citation type="submission" date="2019-10" db="EMBL/GenBank/DDBJ databases">
        <authorList>
            <consortium name="Genoscope - CEA"/>
            <person name="William W."/>
        </authorList>
    </citation>
    <scope>NUCLEOTIDE SEQUENCE [LARGE SCALE GENOMIC DNA]</scope>
    <source>
        <strain evidence="5">BBR_PRJEB10992</strain>
    </source>
</reference>
<dbReference type="SUPFAM" id="SSF55073">
    <property type="entry name" value="Nucleotide cyclase"/>
    <property type="match status" value="1"/>
</dbReference>
<dbReference type="CDD" id="cd01948">
    <property type="entry name" value="EAL"/>
    <property type="match status" value="1"/>
</dbReference>
<dbReference type="PANTHER" id="PTHR33121:SF70">
    <property type="entry name" value="SIGNALING PROTEIN YKOW"/>
    <property type="match status" value="1"/>
</dbReference>
<protein>
    <submittedName>
        <fullName evidence="5">Diguanylate cyclase</fullName>
        <ecNumber evidence="5">2.7.7.65</ecNumber>
    </submittedName>
</protein>
<dbReference type="InterPro" id="IPR000160">
    <property type="entry name" value="GGDEF_dom"/>
</dbReference>